<proteinExistence type="predicted"/>
<evidence type="ECO:0000256" key="1">
    <source>
        <dbReference type="SAM" id="SignalP"/>
    </source>
</evidence>
<reference evidence="2" key="1">
    <citation type="submission" date="2021-01" db="EMBL/GenBank/DDBJ databases">
        <title>Adiantum capillus-veneris genome.</title>
        <authorList>
            <person name="Fang Y."/>
            <person name="Liao Q."/>
        </authorList>
    </citation>
    <scope>NUCLEOTIDE SEQUENCE</scope>
    <source>
        <strain evidence="2">H3</strain>
        <tissue evidence="2">Leaf</tissue>
    </source>
</reference>
<feature type="non-terminal residue" evidence="2">
    <location>
        <position position="1"/>
    </location>
</feature>
<feature type="signal peptide" evidence="1">
    <location>
        <begin position="1"/>
        <end position="22"/>
    </location>
</feature>
<keyword evidence="1" id="KW-0732">Signal</keyword>
<organism evidence="2 3">
    <name type="scientific">Adiantum capillus-veneris</name>
    <name type="common">Maidenhair fern</name>
    <dbReference type="NCBI Taxonomy" id="13818"/>
    <lineage>
        <taxon>Eukaryota</taxon>
        <taxon>Viridiplantae</taxon>
        <taxon>Streptophyta</taxon>
        <taxon>Embryophyta</taxon>
        <taxon>Tracheophyta</taxon>
        <taxon>Polypodiopsida</taxon>
        <taxon>Polypodiidae</taxon>
        <taxon>Polypodiales</taxon>
        <taxon>Pteridineae</taxon>
        <taxon>Pteridaceae</taxon>
        <taxon>Vittarioideae</taxon>
        <taxon>Adiantum</taxon>
    </lineage>
</organism>
<keyword evidence="3" id="KW-1185">Reference proteome</keyword>
<protein>
    <recommendedName>
        <fullName evidence="4">Secreted protein</fullName>
    </recommendedName>
</protein>
<dbReference type="Proteomes" id="UP000886520">
    <property type="component" value="Chromosome 20"/>
</dbReference>
<evidence type="ECO:0008006" key="4">
    <source>
        <dbReference type="Google" id="ProtNLM"/>
    </source>
</evidence>
<feature type="chain" id="PRO_5038527355" description="Secreted protein" evidence="1">
    <location>
        <begin position="23"/>
        <end position="101"/>
    </location>
</feature>
<name>A0A9D4UB30_ADICA</name>
<gene>
    <name evidence="2" type="ORF">GOP47_0021202</name>
</gene>
<dbReference type="AlphaFoldDB" id="A0A9D4UB30"/>
<accession>A0A9D4UB30</accession>
<evidence type="ECO:0000313" key="3">
    <source>
        <dbReference type="Proteomes" id="UP000886520"/>
    </source>
</evidence>
<comment type="caution">
    <text evidence="2">The sequence shown here is derived from an EMBL/GenBank/DDBJ whole genome shotgun (WGS) entry which is preliminary data.</text>
</comment>
<dbReference type="EMBL" id="JABFUD020000020">
    <property type="protein sequence ID" value="KAI5064532.1"/>
    <property type="molecule type" value="Genomic_DNA"/>
</dbReference>
<sequence length="101" mass="10967">MQLRRACIVMNMCASFFLRCGAAAEQAKPCSKDDEQRGEPGKVPLHAAGGCESDWGRIDGALRWPHEGMKQVGKSLQEEGLGVPIQPAMCVCVCVCVCERE</sequence>
<evidence type="ECO:0000313" key="2">
    <source>
        <dbReference type="EMBL" id="KAI5064532.1"/>
    </source>
</evidence>